<dbReference type="Proteomes" id="UP000078540">
    <property type="component" value="Unassembled WGS sequence"/>
</dbReference>
<sequence length="234" mass="26261">MSLDVENITPEESYMRSHGGVVHDGLISTDALKCGIEFFVLRDRWSTKLYLMLKISSLVHAGRGHACFYVYLSIVPDIIARIASNTIRIIDDAYHFVCTTMASKIIFPSYSAYKDIKVSTIHAAQSITRLAAILIHSWKYSPPFEGEQSDGCPPLMITLSLTTTSSWMSWPSMSRSESPPPLASLHQLSRLIKIDIKVVRISRIPFRIGPSVNANRESQRPLARAEVRRERAPS</sequence>
<feature type="region of interest" description="Disordered" evidence="1">
    <location>
        <begin position="213"/>
        <end position="234"/>
    </location>
</feature>
<accession>A0A195BW03</accession>
<evidence type="ECO:0000256" key="1">
    <source>
        <dbReference type="SAM" id="MobiDB-lite"/>
    </source>
</evidence>
<name>A0A195BW03_9HYME</name>
<proteinExistence type="predicted"/>
<feature type="compositionally biased region" description="Basic and acidic residues" evidence="1">
    <location>
        <begin position="217"/>
        <end position="234"/>
    </location>
</feature>
<dbReference type="EMBL" id="KQ976396">
    <property type="protein sequence ID" value="KYM92814.1"/>
    <property type="molecule type" value="Genomic_DNA"/>
</dbReference>
<dbReference type="AlphaFoldDB" id="A0A195BW03"/>
<evidence type="ECO:0000313" key="2">
    <source>
        <dbReference type="EMBL" id="KYM92814.1"/>
    </source>
</evidence>
<keyword evidence="3" id="KW-1185">Reference proteome</keyword>
<gene>
    <name evidence="2" type="ORF">ALC53_00352</name>
</gene>
<evidence type="ECO:0000313" key="3">
    <source>
        <dbReference type="Proteomes" id="UP000078540"/>
    </source>
</evidence>
<protein>
    <submittedName>
        <fullName evidence="2">Uncharacterized protein</fullName>
    </submittedName>
</protein>
<reference evidence="2 3" key="1">
    <citation type="submission" date="2015-09" db="EMBL/GenBank/DDBJ databases">
        <title>Atta colombica WGS genome.</title>
        <authorList>
            <person name="Nygaard S."/>
            <person name="Hu H."/>
            <person name="Boomsma J."/>
            <person name="Zhang G."/>
        </authorList>
    </citation>
    <scope>NUCLEOTIDE SEQUENCE [LARGE SCALE GENOMIC DNA]</scope>
    <source>
        <strain evidence="2">Treedump-2</strain>
        <tissue evidence="2">Whole body</tissue>
    </source>
</reference>
<organism evidence="2 3">
    <name type="scientific">Atta colombica</name>
    <dbReference type="NCBI Taxonomy" id="520822"/>
    <lineage>
        <taxon>Eukaryota</taxon>
        <taxon>Metazoa</taxon>
        <taxon>Ecdysozoa</taxon>
        <taxon>Arthropoda</taxon>
        <taxon>Hexapoda</taxon>
        <taxon>Insecta</taxon>
        <taxon>Pterygota</taxon>
        <taxon>Neoptera</taxon>
        <taxon>Endopterygota</taxon>
        <taxon>Hymenoptera</taxon>
        <taxon>Apocrita</taxon>
        <taxon>Aculeata</taxon>
        <taxon>Formicoidea</taxon>
        <taxon>Formicidae</taxon>
        <taxon>Myrmicinae</taxon>
        <taxon>Atta</taxon>
    </lineage>
</organism>